<dbReference type="GO" id="GO:0016055">
    <property type="term" value="P:Wnt signaling pathway"/>
    <property type="evidence" value="ECO:0007669"/>
    <property type="project" value="UniProtKB-UniRule"/>
</dbReference>
<keyword evidence="9" id="KW-0732">Signal</keyword>
<evidence type="ECO:0000313" key="12">
    <source>
        <dbReference type="Proteomes" id="UP001174136"/>
    </source>
</evidence>
<keyword evidence="12" id="KW-1185">Reference proteome</keyword>
<dbReference type="EMBL" id="JAOPHQ010001907">
    <property type="protein sequence ID" value="KAK0149046.1"/>
    <property type="molecule type" value="Genomic_DNA"/>
</dbReference>
<dbReference type="AlphaFoldDB" id="A0AA47P384"/>
<feature type="chain" id="PRO_5041447213" description="Protein naked cuticle homolog" evidence="9">
    <location>
        <begin position="24"/>
        <end position="390"/>
    </location>
</feature>
<evidence type="ECO:0000256" key="4">
    <source>
        <dbReference type="ARBA" id="ARBA00022687"/>
    </source>
</evidence>
<gene>
    <name evidence="11" type="primary">nkd2l_0</name>
    <name evidence="11" type="ORF">N1851_010495</name>
</gene>
<comment type="caution">
    <text evidence="11">The sequence shown here is derived from an EMBL/GenBank/DDBJ whole genome shotgun (WGS) entry which is preliminary data.</text>
</comment>
<feature type="compositionally biased region" description="Low complexity" evidence="8">
    <location>
        <begin position="328"/>
        <end position="346"/>
    </location>
</feature>
<reference evidence="11" key="1">
    <citation type="journal article" date="2023" name="Front. Mar. Sci.">
        <title>A new Merluccius polli reference genome to investigate the effects of global change in West African waters.</title>
        <authorList>
            <person name="Mateo J.L."/>
            <person name="Blanco-Fernandez C."/>
            <person name="Garcia-Vazquez E."/>
            <person name="Machado-Schiaffino G."/>
        </authorList>
    </citation>
    <scope>NUCLEOTIDE SEQUENCE</scope>
    <source>
        <strain evidence="11">C29</strain>
        <tissue evidence="11">Fin</tissue>
    </source>
</reference>
<dbReference type="InterPro" id="IPR002048">
    <property type="entry name" value="EF_hand_dom"/>
</dbReference>
<evidence type="ECO:0000313" key="11">
    <source>
        <dbReference type="EMBL" id="KAK0149046.1"/>
    </source>
</evidence>
<feature type="signal peptide" evidence="9">
    <location>
        <begin position="1"/>
        <end position="23"/>
    </location>
</feature>
<feature type="region of interest" description="Disordered" evidence="8">
    <location>
        <begin position="209"/>
        <end position="362"/>
    </location>
</feature>
<dbReference type="PROSITE" id="PS50222">
    <property type="entry name" value="EF_HAND_2"/>
    <property type="match status" value="1"/>
</dbReference>
<keyword evidence="3" id="KW-0963">Cytoplasm</keyword>
<dbReference type="PANTHER" id="PTHR22611">
    <property type="entry name" value="PROTEIN NAKED CUTICLE"/>
    <property type="match status" value="1"/>
</dbReference>
<organism evidence="11 12">
    <name type="scientific">Merluccius polli</name>
    <name type="common">Benguela hake</name>
    <name type="synonym">Merluccius cadenati</name>
    <dbReference type="NCBI Taxonomy" id="89951"/>
    <lineage>
        <taxon>Eukaryota</taxon>
        <taxon>Metazoa</taxon>
        <taxon>Chordata</taxon>
        <taxon>Craniata</taxon>
        <taxon>Vertebrata</taxon>
        <taxon>Euteleostomi</taxon>
        <taxon>Actinopterygii</taxon>
        <taxon>Neopterygii</taxon>
        <taxon>Teleostei</taxon>
        <taxon>Neoteleostei</taxon>
        <taxon>Acanthomorphata</taxon>
        <taxon>Zeiogadaria</taxon>
        <taxon>Gadariae</taxon>
        <taxon>Gadiformes</taxon>
        <taxon>Gadoidei</taxon>
        <taxon>Merlucciidae</taxon>
        <taxon>Merluccius</taxon>
    </lineage>
</organism>
<feature type="compositionally biased region" description="Basic and acidic residues" evidence="8">
    <location>
        <begin position="235"/>
        <end position="244"/>
    </location>
</feature>
<dbReference type="GO" id="GO:0090090">
    <property type="term" value="P:negative regulation of canonical Wnt signaling pathway"/>
    <property type="evidence" value="ECO:0007669"/>
    <property type="project" value="UniProtKB-ARBA"/>
</dbReference>
<feature type="domain" description="EF-hand" evidence="10">
    <location>
        <begin position="79"/>
        <end position="114"/>
    </location>
</feature>
<evidence type="ECO:0000256" key="8">
    <source>
        <dbReference type="SAM" id="MobiDB-lite"/>
    </source>
</evidence>
<keyword evidence="2 7" id="KW-1003">Cell membrane</keyword>
<evidence type="ECO:0000256" key="5">
    <source>
        <dbReference type="ARBA" id="ARBA00022723"/>
    </source>
</evidence>
<evidence type="ECO:0000256" key="6">
    <source>
        <dbReference type="ARBA" id="ARBA00023136"/>
    </source>
</evidence>
<evidence type="ECO:0000256" key="9">
    <source>
        <dbReference type="SAM" id="SignalP"/>
    </source>
</evidence>
<evidence type="ECO:0000256" key="3">
    <source>
        <dbReference type="ARBA" id="ARBA00022490"/>
    </source>
</evidence>
<name>A0AA47P384_MERPO</name>
<dbReference type="PANTHER" id="PTHR22611:SF9">
    <property type="entry name" value="PROTEIN NAKED CUTICLE"/>
    <property type="match status" value="1"/>
</dbReference>
<feature type="compositionally biased region" description="Basic and acidic residues" evidence="8">
    <location>
        <begin position="347"/>
        <end position="362"/>
    </location>
</feature>
<evidence type="ECO:0000259" key="10">
    <source>
        <dbReference type="PROSITE" id="PS50222"/>
    </source>
</evidence>
<evidence type="ECO:0000256" key="7">
    <source>
        <dbReference type="RuleBase" id="RU367060"/>
    </source>
</evidence>
<comment type="function">
    <text evidence="7">Cell autonomous antagonist of the canonical Wnt signaling pathway.</text>
</comment>
<dbReference type="GO" id="GO:0005886">
    <property type="term" value="C:plasma membrane"/>
    <property type="evidence" value="ECO:0007669"/>
    <property type="project" value="UniProtKB-SubCell"/>
</dbReference>
<feature type="compositionally biased region" description="Low complexity" evidence="8">
    <location>
        <begin position="264"/>
        <end position="280"/>
    </location>
</feature>
<keyword evidence="5" id="KW-0479">Metal-binding</keyword>
<dbReference type="InterPro" id="IPR040140">
    <property type="entry name" value="Nkd-like"/>
</dbReference>
<evidence type="ECO:0000256" key="2">
    <source>
        <dbReference type="ARBA" id="ARBA00022475"/>
    </source>
</evidence>
<sequence>MCLRSTTHFLFSILLCSQKLCEGESAERSQLDHDCHLEVALPPERARPDPGHGCHLLAGRQSKTRGGRYGDTECGAAVQGEAGQEWVFTVYDLDKSGKVTTQNMSSLMHSICEVVESSVKQPCDPTATTLKIKVVVSPGATAEKISQTADCGQSACRGLAGRDRSPYCVDENAERRNHYLDLAGIENYASKFDEADSCSPEARRDACSAPQRHSVATREHCGSSGPQRRVSLRARTREPGEDRTGGGGPRPTRVHGHHHPPAASPCHPASQPCHVPLLRSHSSKRLRSRAQDAGSPPSRTPCPQTQHTEGRQGGAPPWPACPLRRAPRPTGTNTTTTTSTTTTTTTTRREAARRGTGLERSERGSRGCVQILCIETTFPMVLLVSTATRV</sequence>
<accession>A0AA47P384</accession>
<proteinExistence type="inferred from homology"/>
<dbReference type="GO" id="GO:0005509">
    <property type="term" value="F:calcium ion binding"/>
    <property type="evidence" value="ECO:0007669"/>
    <property type="project" value="InterPro"/>
</dbReference>
<dbReference type="Proteomes" id="UP001174136">
    <property type="component" value="Unassembled WGS sequence"/>
</dbReference>
<protein>
    <recommendedName>
        <fullName evidence="7">Protein naked cuticle homolog</fullName>
    </recommendedName>
</protein>
<comment type="subcellular location">
    <subcellularLocation>
        <location evidence="7">Cell membrane</location>
    </subcellularLocation>
    <subcellularLocation>
        <location evidence="7">Cytoplasm</location>
    </subcellularLocation>
</comment>
<keyword evidence="6" id="KW-0472">Membrane</keyword>
<comment type="similarity">
    <text evidence="1 7">Belongs to the NKD family.</text>
</comment>
<evidence type="ECO:0000256" key="1">
    <source>
        <dbReference type="ARBA" id="ARBA00007081"/>
    </source>
</evidence>
<keyword evidence="4 7" id="KW-0879">Wnt signaling pathway</keyword>
<dbReference type="GO" id="GO:0005737">
    <property type="term" value="C:cytoplasm"/>
    <property type="evidence" value="ECO:0007669"/>
    <property type="project" value="UniProtKB-SubCell"/>
</dbReference>